<keyword evidence="2" id="KW-0067">ATP-binding</keyword>
<dbReference type="PANTHER" id="PTHR12169">
    <property type="entry name" value="ATPASE N2B"/>
    <property type="match status" value="1"/>
</dbReference>
<comment type="caution">
    <text evidence="3">The sequence shown here is derived from an EMBL/GenBank/DDBJ whole genome shotgun (WGS) entry which is preliminary data.</text>
</comment>
<proteinExistence type="predicted"/>
<dbReference type="PATRIC" id="fig|1449351.3.peg.3016"/>
<organism evidence="3 4">
    <name type="scientific">Roseivivax isoporae LMG 25204</name>
    <dbReference type="NCBI Taxonomy" id="1449351"/>
    <lineage>
        <taxon>Bacteria</taxon>
        <taxon>Pseudomonadati</taxon>
        <taxon>Pseudomonadota</taxon>
        <taxon>Alphaproteobacteria</taxon>
        <taxon>Rhodobacterales</taxon>
        <taxon>Roseobacteraceae</taxon>
        <taxon>Roseivivax</taxon>
    </lineage>
</organism>
<dbReference type="NCBIfam" id="NF040713">
    <property type="entry name" value="ZapE"/>
    <property type="match status" value="1"/>
</dbReference>
<dbReference type="GO" id="GO:0016887">
    <property type="term" value="F:ATP hydrolysis activity"/>
    <property type="evidence" value="ECO:0007669"/>
    <property type="project" value="InterPro"/>
</dbReference>
<dbReference type="EMBL" id="JAME01000023">
    <property type="protein sequence ID" value="ETX28060.1"/>
    <property type="molecule type" value="Genomic_DNA"/>
</dbReference>
<dbReference type="STRING" id="1449351.RISW2_09815"/>
<accession>X7F5L3</accession>
<protein>
    <submittedName>
        <fullName evidence="3">ATPase</fullName>
    </submittedName>
</protein>
<keyword evidence="4" id="KW-1185">Reference proteome</keyword>
<dbReference type="GO" id="GO:0005524">
    <property type="term" value="F:ATP binding"/>
    <property type="evidence" value="ECO:0007669"/>
    <property type="project" value="UniProtKB-KW"/>
</dbReference>
<dbReference type="SUPFAM" id="SSF52540">
    <property type="entry name" value="P-loop containing nucleoside triphosphate hydrolases"/>
    <property type="match status" value="1"/>
</dbReference>
<dbReference type="Proteomes" id="UP000023430">
    <property type="component" value="Unassembled WGS sequence"/>
</dbReference>
<dbReference type="eggNOG" id="COG1485">
    <property type="taxonomic scope" value="Bacteria"/>
</dbReference>
<name>X7F5L3_9RHOB</name>
<keyword evidence="1" id="KW-0547">Nucleotide-binding</keyword>
<dbReference type="GO" id="GO:0005737">
    <property type="term" value="C:cytoplasm"/>
    <property type="evidence" value="ECO:0007669"/>
    <property type="project" value="TreeGrafter"/>
</dbReference>
<evidence type="ECO:0000256" key="1">
    <source>
        <dbReference type="ARBA" id="ARBA00022741"/>
    </source>
</evidence>
<gene>
    <name evidence="3" type="ORF">RISW2_09815</name>
</gene>
<dbReference type="AlphaFoldDB" id="X7F5L3"/>
<evidence type="ECO:0000313" key="3">
    <source>
        <dbReference type="EMBL" id="ETX28060.1"/>
    </source>
</evidence>
<reference evidence="3 4" key="1">
    <citation type="submission" date="2014-01" db="EMBL/GenBank/DDBJ databases">
        <title>Roseivivax isoporae LMG 25204 Genome Sequencing.</title>
        <authorList>
            <person name="Lai Q."/>
            <person name="Li G."/>
            <person name="Shao Z."/>
        </authorList>
    </citation>
    <scope>NUCLEOTIDE SEQUENCE [LARGE SCALE GENOMIC DNA]</scope>
    <source>
        <strain evidence="3 4">LMG 25204</strain>
    </source>
</reference>
<dbReference type="Pfam" id="PF03969">
    <property type="entry name" value="AFG1_ATPase"/>
    <property type="match status" value="1"/>
</dbReference>
<dbReference type="RefSeq" id="WP_043772678.1">
    <property type="nucleotide sequence ID" value="NZ_JAME01000023.1"/>
</dbReference>
<dbReference type="InterPro" id="IPR027417">
    <property type="entry name" value="P-loop_NTPase"/>
</dbReference>
<evidence type="ECO:0000256" key="2">
    <source>
        <dbReference type="ARBA" id="ARBA00022840"/>
    </source>
</evidence>
<dbReference type="InterPro" id="IPR005654">
    <property type="entry name" value="ATPase_AFG1-like"/>
</dbReference>
<dbReference type="PANTHER" id="PTHR12169:SF6">
    <property type="entry name" value="AFG1-LIKE ATPASE"/>
    <property type="match status" value="1"/>
</dbReference>
<dbReference type="Gene3D" id="3.40.50.300">
    <property type="entry name" value="P-loop containing nucleotide triphosphate hydrolases"/>
    <property type="match status" value="1"/>
</dbReference>
<evidence type="ECO:0000313" key="4">
    <source>
        <dbReference type="Proteomes" id="UP000023430"/>
    </source>
</evidence>
<sequence>MSRLREAYGARVADAGLRRDPDQEAVIDRLDALRDALQRPARFGWLHALRRAPAAPRGLYLWGDVGRGKSMLAEMLTANLGRARGRRTHFHAFMRDVHGGLHRARGAGANDPVASVADALTEGLDILILDEVEVTDITDAMIVGRIFERLFDRGIVLVATSNAAPGDLYRDGLKREHFLPFVRLIEGRCEVVHLAGPRDYRDAAGGDADLYLAPSGVEAAARIDALWDRVPGAGAAGEITLAGRVSLRRRGETARGSFDALCRAPLTAADYLDLARQAEMVFVEDVPRLGERDNDAVRRFILLVDALYDARRGIVVSAAAGPGELLAGGEFAREFRRTESRLREMTRPGWPGRAPLS</sequence>